<organism evidence="1 2">
    <name type="scientific">Rhodococcoides fascians</name>
    <name type="common">Rhodococcus fascians</name>
    <dbReference type="NCBI Taxonomy" id="1828"/>
    <lineage>
        <taxon>Bacteria</taxon>
        <taxon>Bacillati</taxon>
        <taxon>Actinomycetota</taxon>
        <taxon>Actinomycetes</taxon>
        <taxon>Mycobacteriales</taxon>
        <taxon>Nocardiaceae</taxon>
        <taxon>Rhodococcoides</taxon>
    </lineage>
</organism>
<dbReference type="EMBL" id="CP015220">
    <property type="protein sequence ID" value="AMY21428.1"/>
    <property type="molecule type" value="Genomic_DNA"/>
</dbReference>
<protein>
    <submittedName>
        <fullName evidence="1">Uncharacterized protein</fullName>
    </submittedName>
</protein>
<reference evidence="1 2" key="1">
    <citation type="journal article" date="2016" name="Genome Announc.">
        <title>Complete Genome and Plasmid Sequences for Rhodococcus fascians D188 and Draft Sequences for Rhodococcus Isolates PBTS 1 and PBTS 2.</title>
        <authorList>
            <person name="Stamler R.A."/>
            <person name="Vereecke D."/>
            <person name="Zhang Y."/>
            <person name="Schilkey F."/>
            <person name="Devitt N."/>
            <person name="Randall J.J."/>
        </authorList>
    </citation>
    <scope>NUCLEOTIDE SEQUENCE [LARGE SCALE GENOMIC DNA]</scope>
    <source>
        <strain evidence="1 2">PBTS2</strain>
    </source>
</reference>
<evidence type="ECO:0000313" key="1">
    <source>
        <dbReference type="EMBL" id="AMY21428.1"/>
    </source>
</evidence>
<dbReference type="PATRIC" id="fig|1653479.3.peg.101"/>
<sequence>MIDPGSDSWNYVAAMFSYEFLGGGVEYDTIERIHRGEVDEWVHALLQSGMFESATVAAIADSWRAAPRRLFDMLVLDADEMTARRCSLAWSSLDRLAPLARLG</sequence>
<evidence type="ECO:0000313" key="2">
    <source>
        <dbReference type="Proteomes" id="UP000076038"/>
    </source>
</evidence>
<dbReference type="RefSeq" id="WP_032401262.1">
    <property type="nucleotide sequence ID" value="NZ_CAKKLU010000022.1"/>
</dbReference>
<dbReference type="AlphaFoldDB" id="A0A143QF98"/>
<accession>A0A143QF98</accession>
<keyword evidence="2" id="KW-1185">Reference proteome</keyword>
<dbReference type="OrthoDB" id="4554356at2"/>
<gene>
    <name evidence="1" type="ORF">A3Q41_00100</name>
</gene>
<reference evidence="2" key="2">
    <citation type="submission" date="2016-04" db="EMBL/GenBank/DDBJ databases">
        <title>Complete Genome and Plasmid Sequences for Rhodococcus fascians D188 and Draft Sequences for Rhodococcus spp. Isolates PBTS 1 and PBTS 2.</title>
        <authorList>
            <person name="Stamer R."/>
            <person name="Vereecke D."/>
            <person name="Zhang Y."/>
            <person name="Schilkey F."/>
            <person name="Devitt N."/>
            <person name="Randall J."/>
        </authorList>
    </citation>
    <scope>NUCLEOTIDE SEQUENCE [LARGE SCALE GENOMIC DNA]</scope>
    <source>
        <strain evidence="2">PBTS2</strain>
    </source>
</reference>
<name>A0A143QF98_RHOFA</name>
<dbReference type="GeneID" id="93555176"/>
<dbReference type="KEGG" id="rhs:A3Q41_00100"/>
<proteinExistence type="predicted"/>
<dbReference type="Proteomes" id="UP000076038">
    <property type="component" value="Chromosome"/>
</dbReference>